<dbReference type="SMART" id="SM00322">
    <property type="entry name" value="KH"/>
    <property type="match status" value="1"/>
</dbReference>
<reference evidence="13" key="1">
    <citation type="submission" date="2006-04" db="EMBL/GenBank/DDBJ databases">
        <authorList>
            <person name="MacKinnon S.S."/>
            <person name="Zimmer S.L."/>
            <person name="Stern D.B."/>
        </authorList>
    </citation>
    <scope>NUCLEOTIDE SEQUENCE</scope>
</reference>
<reference evidence="13" key="2">
    <citation type="journal article" date="2007" name="Plant Cell">
        <title>Integration of chloroplast nucleic acid metabolism into the phosphate deprivation response in Chlamydomonas reinhardtii.</title>
        <authorList>
            <person name="Yehudai-Resheff S."/>
            <person name="Zimmer S.L."/>
            <person name="Komine Y."/>
            <person name="Stern D.B."/>
        </authorList>
    </citation>
    <scope>NUCLEOTIDE SEQUENCE</scope>
</reference>
<dbReference type="PANTHER" id="PTHR11252">
    <property type="entry name" value="POLYRIBONUCLEOTIDE NUCLEOTIDYLTRANSFERASE"/>
    <property type="match status" value="1"/>
</dbReference>
<dbReference type="GO" id="GO:0006402">
    <property type="term" value="P:mRNA catabolic process"/>
    <property type="evidence" value="ECO:0007669"/>
    <property type="project" value="InterPro"/>
</dbReference>
<dbReference type="NCBIfam" id="TIGR03591">
    <property type="entry name" value="polynuc_phos"/>
    <property type="match status" value="1"/>
</dbReference>
<dbReference type="InterPro" id="IPR015848">
    <property type="entry name" value="PNPase_PH_RNA-bd_bac/org-type"/>
</dbReference>
<dbReference type="ExpressionAtlas" id="Q1G2Y1">
    <property type="expression patterns" value="baseline and differential"/>
</dbReference>
<dbReference type="InterPro" id="IPR015847">
    <property type="entry name" value="ExoRNase_PH_dom2"/>
</dbReference>
<comment type="similarity">
    <text evidence="1">Belongs to the polyribonucleotide nucleotidyltransferase family.</text>
</comment>
<dbReference type="EC" id="2.7.7.8" evidence="2"/>
<dbReference type="SUPFAM" id="SSF54211">
    <property type="entry name" value="Ribosomal protein S5 domain 2-like"/>
    <property type="match status" value="2"/>
</dbReference>
<dbReference type="Pfam" id="PF00013">
    <property type="entry name" value="KH_1"/>
    <property type="match status" value="1"/>
</dbReference>
<dbReference type="PROSITE" id="PS50126">
    <property type="entry name" value="S1"/>
    <property type="match status" value="1"/>
</dbReference>
<feature type="region of interest" description="Disordered" evidence="11">
    <location>
        <begin position="798"/>
        <end position="854"/>
    </location>
</feature>
<evidence type="ECO:0000256" key="3">
    <source>
        <dbReference type="ARBA" id="ARBA00022490"/>
    </source>
</evidence>
<evidence type="ECO:0000256" key="10">
    <source>
        <dbReference type="PROSITE-ProRule" id="PRU00117"/>
    </source>
</evidence>
<dbReference type="Gene3D" id="2.40.50.140">
    <property type="entry name" value="Nucleic acid-binding proteins"/>
    <property type="match status" value="1"/>
</dbReference>
<evidence type="ECO:0000256" key="2">
    <source>
        <dbReference type="ARBA" id="ARBA00012416"/>
    </source>
</evidence>
<keyword evidence="8 10" id="KW-0694">RNA-binding</keyword>
<gene>
    <name evidence="13" type="primary">PNP</name>
</gene>
<dbReference type="GO" id="GO:0004654">
    <property type="term" value="F:polyribonucleotide nucleotidyltransferase activity"/>
    <property type="evidence" value="ECO:0007669"/>
    <property type="project" value="UniProtKB-EC"/>
</dbReference>
<dbReference type="CDD" id="cd11363">
    <property type="entry name" value="RNase_PH_PNPase_1"/>
    <property type="match status" value="1"/>
</dbReference>
<evidence type="ECO:0000256" key="8">
    <source>
        <dbReference type="ARBA" id="ARBA00022884"/>
    </source>
</evidence>
<feature type="compositionally biased region" description="Basic and acidic residues" evidence="11">
    <location>
        <begin position="802"/>
        <end position="812"/>
    </location>
</feature>
<dbReference type="AlphaFoldDB" id="Q1G2Y1"/>
<keyword evidence="6" id="KW-0819">tRNA processing</keyword>
<dbReference type="SUPFAM" id="SSF54791">
    <property type="entry name" value="Eukaryotic type KH-domain (KH-domain type I)"/>
    <property type="match status" value="1"/>
</dbReference>
<dbReference type="HAMAP" id="MF_01595">
    <property type="entry name" value="PNPase"/>
    <property type="match status" value="1"/>
</dbReference>
<keyword evidence="5" id="KW-0808">Transferase</keyword>
<dbReference type="NCBIfam" id="NF008805">
    <property type="entry name" value="PRK11824.1"/>
    <property type="match status" value="1"/>
</dbReference>
<evidence type="ECO:0000256" key="6">
    <source>
        <dbReference type="ARBA" id="ARBA00022694"/>
    </source>
</evidence>
<dbReference type="InterPro" id="IPR001247">
    <property type="entry name" value="ExoRNase_PH_dom1"/>
</dbReference>
<dbReference type="Gene3D" id="3.30.230.70">
    <property type="entry name" value="GHMP Kinase, N-terminal domain"/>
    <property type="match status" value="2"/>
</dbReference>
<dbReference type="InterPro" id="IPR036456">
    <property type="entry name" value="PNPase_PH_RNA-bd_sf"/>
</dbReference>
<dbReference type="InterPro" id="IPR012340">
    <property type="entry name" value="NA-bd_OB-fold"/>
</dbReference>
<dbReference type="PROSITE" id="PS50084">
    <property type="entry name" value="KH_TYPE_1"/>
    <property type="match status" value="1"/>
</dbReference>
<dbReference type="Pfam" id="PF03725">
    <property type="entry name" value="RNase_PH_C"/>
    <property type="match status" value="1"/>
</dbReference>
<evidence type="ECO:0000256" key="1">
    <source>
        <dbReference type="ARBA" id="ARBA00007404"/>
    </source>
</evidence>
<dbReference type="FunFam" id="3.30.230.70:FF:000001">
    <property type="entry name" value="Polyribonucleotide nucleotidyltransferase"/>
    <property type="match status" value="1"/>
</dbReference>
<evidence type="ECO:0000256" key="4">
    <source>
        <dbReference type="ARBA" id="ARBA00022552"/>
    </source>
</evidence>
<dbReference type="SMART" id="SM00316">
    <property type="entry name" value="S1"/>
    <property type="match status" value="1"/>
</dbReference>
<dbReference type="InterPro" id="IPR003029">
    <property type="entry name" value="S1_domain"/>
</dbReference>
<proteinExistence type="evidence at transcript level"/>
<dbReference type="InterPro" id="IPR012162">
    <property type="entry name" value="PNPase"/>
</dbReference>
<keyword evidence="7" id="KW-0548">Nucleotidyltransferase</keyword>
<organism evidence="13">
    <name type="scientific">Chlamydomonas reinhardtii</name>
    <name type="common">Chlamydomonas smithii</name>
    <dbReference type="NCBI Taxonomy" id="3055"/>
    <lineage>
        <taxon>Eukaryota</taxon>
        <taxon>Viridiplantae</taxon>
        <taxon>Chlorophyta</taxon>
        <taxon>core chlorophytes</taxon>
        <taxon>Chlorophyceae</taxon>
        <taxon>CS clade</taxon>
        <taxon>Chlamydomonadales</taxon>
        <taxon>Chlamydomonadaceae</taxon>
        <taxon>Chlamydomonas</taxon>
    </lineage>
</organism>
<dbReference type="GO" id="GO:0008033">
    <property type="term" value="P:tRNA processing"/>
    <property type="evidence" value="ECO:0007669"/>
    <property type="project" value="UniProtKB-KW"/>
</dbReference>
<dbReference type="InterPro" id="IPR004087">
    <property type="entry name" value="KH_dom"/>
</dbReference>
<keyword evidence="3" id="KW-0963">Cytoplasm</keyword>
<sequence length="854" mass="88461">MNMQLGMQNKLARHAPSRASHGMPAVFSSLATGSRSAVHAASSICSSSGANARTSLRRMRALPGRRGMHIAAQLAPATYAPPKADAVILTLPGGKEIKLETGEIGRQANGAIMATAGETMLYATACCSASPTGDGSFTPLTVNYAERFSAAGRTSGGFVKRDGRPRDAEVLVSRLVDRPIRPMFAKGWANDTQILEWVLSYDGVNDPEPLAITAAAAALLISDIPLKKAVAGVRVGMSADGGFIINPTVEEMETSRLDLMVAGTRDAVLMIEGFCDFLTEEQMIEALGKGSEAIASLCDQMEAWAKKVGKPKRTDAVVTVPEELESRLMELVGDSLTAAYKTSLSKEVRGAAVAEAQARALEALAAESGAASGSETVGGNGNGGGGRSYTPLQISMALEAVESRVMRGLVLDEQVRADGRGVADIRPVTCRAGLLPRTHGSALFTRGETQSICVATLGSANDALRSDTMRKPDGEDPESGRFYLQYHFPPSSVGETGRTGAPGRRELGHGELAQRALAPILPDPAQFPYTVRVESTITESNGSSSMASVCGGCLAMMDAGVPIARPVAGIAMGLILESNGRNAVLSDILGSEDALGDMDFKVAGDHDAITAFQMDIKVEGITLDIMAKALQQAKAGRRHILDQMAKCAPPPANTLSAHAPRMMRLQIDPDKKGAVIGSGGRVIKQIRDVSGATAIDIDESGMVDVMAPSQDAAAKAIEFVKLLASDPEPGTIFRNKAVAGLAAFGCFVELCPGRQGLVHVSELDDPAPTDVAAVVKVGDLMDVMVMGVADGGKLSLSRKAVQRHDRGEEVEMKAGGGGGRGGGGRGGGGRGGGGRGGGGRGGGGGGGGDRSRRP</sequence>
<dbReference type="SUPFAM" id="SSF46915">
    <property type="entry name" value="Polynucleotide phosphorylase/guanosine pentaphosphate synthase (PNPase/GPSI), domain 3"/>
    <property type="match status" value="1"/>
</dbReference>
<protein>
    <recommendedName>
        <fullName evidence="2">polyribonucleotide nucleotidyltransferase</fullName>
        <ecNumber evidence="2">2.7.7.8</ecNumber>
    </recommendedName>
    <alternativeName>
        <fullName evidence="9">Polynucleotide phosphorylase 1</fullName>
    </alternativeName>
</protein>
<evidence type="ECO:0000259" key="12">
    <source>
        <dbReference type="PROSITE" id="PS50126"/>
    </source>
</evidence>
<dbReference type="CDD" id="cd04472">
    <property type="entry name" value="S1_PNPase"/>
    <property type="match status" value="1"/>
</dbReference>
<dbReference type="GO" id="GO:0000175">
    <property type="term" value="F:3'-5'-RNA exonuclease activity"/>
    <property type="evidence" value="ECO:0007669"/>
    <property type="project" value="UniProtKB-ARBA"/>
</dbReference>
<feature type="compositionally biased region" description="Gly residues" evidence="11">
    <location>
        <begin position="814"/>
        <end position="848"/>
    </location>
</feature>
<dbReference type="GO" id="GO:0003723">
    <property type="term" value="F:RNA binding"/>
    <property type="evidence" value="ECO:0007669"/>
    <property type="project" value="UniProtKB-UniRule"/>
</dbReference>
<accession>Q1G2Y1</accession>
<feature type="domain" description="S1 motif" evidence="12">
    <location>
        <begin position="730"/>
        <end position="799"/>
    </location>
</feature>
<dbReference type="InterPro" id="IPR020568">
    <property type="entry name" value="Ribosomal_Su5_D2-typ_SF"/>
</dbReference>
<evidence type="ECO:0000256" key="9">
    <source>
        <dbReference type="ARBA" id="ARBA00031451"/>
    </source>
</evidence>
<name>Q1G2Y1_CHLRE</name>
<dbReference type="Pfam" id="PF00575">
    <property type="entry name" value="S1"/>
    <property type="match status" value="1"/>
</dbReference>
<dbReference type="InterPro" id="IPR036345">
    <property type="entry name" value="ExoRNase_PH_dom2_sf"/>
</dbReference>
<dbReference type="CDD" id="cd02393">
    <property type="entry name" value="KH-I_PNPase"/>
    <property type="match status" value="1"/>
</dbReference>
<dbReference type="EMBL" id="DQ492261">
    <property type="protein sequence ID" value="ABF57675.1"/>
    <property type="molecule type" value="mRNA"/>
</dbReference>
<evidence type="ECO:0000256" key="5">
    <source>
        <dbReference type="ARBA" id="ARBA00022679"/>
    </source>
</evidence>
<dbReference type="GO" id="GO:0006364">
    <property type="term" value="P:rRNA processing"/>
    <property type="evidence" value="ECO:0007669"/>
    <property type="project" value="UniProtKB-KW"/>
</dbReference>
<keyword evidence="4" id="KW-0698">rRNA processing</keyword>
<dbReference type="InterPro" id="IPR004088">
    <property type="entry name" value="KH_dom_type_1"/>
</dbReference>
<dbReference type="Gene3D" id="3.30.1370.10">
    <property type="entry name" value="K Homology domain, type 1"/>
    <property type="match status" value="1"/>
</dbReference>
<dbReference type="PANTHER" id="PTHR11252:SF0">
    <property type="entry name" value="POLYRIBONUCLEOTIDE NUCLEOTIDYLTRANSFERASE 1, MITOCHONDRIAL"/>
    <property type="match status" value="1"/>
</dbReference>
<dbReference type="CDD" id="cd11364">
    <property type="entry name" value="RNase_PH_PNPase_2"/>
    <property type="match status" value="1"/>
</dbReference>
<evidence type="ECO:0000313" key="13">
    <source>
        <dbReference type="EMBL" id="ABF57675.1"/>
    </source>
</evidence>
<evidence type="ECO:0000256" key="11">
    <source>
        <dbReference type="SAM" id="MobiDB-lite"/>
    </source>
</evidence>
<dbReference type="InterPro" id="IPR027408">
    <property type="entry name" value="PNPase/RNase_PH_dom_sf"/>
</dbReference>
<evidence type="ECO:0000256" key="7">
    <source>
        <dbReference type="ARBA" id="ARBA00022695"/>
    </source>
</evidence>
<dbReference type="Pfam" id="PF03726">
    <property type="entry name" value="PNPase"/>
    <property type="match status" value="1"/>
</dbReference>
<dbReference type="InterPro" id="IPR036612">
    <property type="entry name" value="KH_dom_type_1_sf"/>
</dbReference>
<dbReference type="Pfam" id="PF01138">
    <property type="entry name" value="RNase_PH"/>
    <property type="match status" value="2"/>
</dbReference>
<dbReference type="FunFam" id="3.30.1370.10:FF:000001">
    <property type="entry name" value="Polyribonucleotide nucleotidyltransferase"/>
    <property type="match status" value="1"/>
</dbReference>
<dbReference type="SUPFAM" id="SSF55666">
    <property type="entry name" value="Ribonuclease PH domain 2-like"/>
    <property type="match status" value="2"/>
</dbReference>
<dbReference type="SUPFAM" id="SSF50249">
    <property type="entry name" value="Nucleic acid-binding proteins"/>
    <property type="match status" value="1"/>
</dbReference>